<protein>
    <submittedName>
        <fullName evidence="3">Uncharacterized protein</fullName>
    </submittedName>
</protein>
<accession>A0A177KD09</accession>
<dbReference type="PROSITE" id="PS51257">
    <property type="entry name" value="PROKAR_LIPOPROTEIN"/>
    <property type="match status" value="1"/>
</dbReference>
<dbReference type="Proteomes" id="UP000076998">
    <property type="component" value="Unassembled WGS sequence"/>
</dbReference>
<comment type="caution">
    <text evidence="3">The sequence shown here is derived from an EMBL/GenBank/DDBJ whole genome shotgun (WGS) entry which is preliminary data.</text>
</comment>
<evidence type="ECO:0000256" key="1">
    <source>
        <dbReference type="SAM" id="MobiDB-lite"/>
    </source>
</evidence>
<dbReference type="AlphaFoldDB" id="A0A177KD09"/>
<dbReference type="EMBL" id="LSTV01000001">
    <property type="protein sequence ID" value="OAH50725.1"/>
    <property type="molecule type" value="Genomic_DNA"/>
</dbReference>
<dbReference type="OrthoDB" id="5801841at2"/>
<proteinExistence type="predicted"/>
<evidence type="ECO:0000256" key="2">
    <source>
        <dbReference type="SAM" id="SignalP"/>
    </source>
</evidence>
<organism evidence="3 4">
    <name type="scientific">Microbacterium oleivorans</name>
    <dbReference type="NCBI Taxonomy" id="273677"/>
    <lineage>
        <taxon>Bacteria</taxon>
        <taxon>Bacillati</taxon>
        <taxon>Actinomycetota</taxon>
        <taxon>Actinomycetes</taxon>
        <taxon>Micrococcales</taxon>
        <taxon>Microbacteriaceae</taxon>
        <taxon>Microbacterium</taxon>
    </lineage>
</organism>
<gene>
    <name evidence="3" type="ORF">AYL44_00065</name>
</gene>
<sequence>MPAPRAVLAAAILLSALTLAACATEGTSMPSPGDTSDTSPSARPPFRTASPAPLGPTGSPADLPPAKWEAIVADLVTRGVAGEPVLVSAERVEFSDGSLGCPSPGMSYTQAIVDGYRVVVRADGRTFDYRFGSGDEPRLCER</sequence>
<dbReference type="RefSeq" id="WP_064001241.1">
    <property type="nucleotide sequence ID" value="NZ_LSTV01000001.1"/>
</dbReference>
<evidence type="ECO:0000313" key="4">
    <source>
        <dbReference type="Proteomes" id="UP000076998"/>
    </source>
</evidence>
<feature type="signal peptide" evidence="2">
    <location>
        <begin position="1"/>
        <end position="23"/>
    </location>
</feature>
<keyword evidence="2" id="KW-0732">Signal</keyword>
<reference evidence="3 4" key="1">
    <citation type="submission" date="2016-02" db="EMBL/GenBank/DDBJ databases">
        <authorList>
            <person name="Wen L."/>
            <person name="He K."/>
            <person name="Yang H."/>
        </authorList>
    </citation>
    <scope>NUCLEOTIDE SEQUENCE [LARGE SCALE GENOMIC DNA]</scope>
    <source>
        <strain evidence="3 4">CD11_3</strain>
    </source>
</reference>
<feature type="region of interest" description="Disordered" evidence="1">
    <location>
        <begin position="25"/>
        <end position="63"/>
    </location>
</feature>
<feature type="chain" id="PRO_5008066009" evidence="2">
    <location>
        <begin position="24"/>
        <end position="142"/>
    </location>
</feature>
<evidence type="ECO:0000313" key="3">
    <source>
        <dbReference type="EMBL" id="OAH50725.1"/>
    </source>
</evidence>
<name>A0A177KD09_9MICO</name>
<feature type="compositionally biased region" description="Low complexity" evidence="1">
    <location>
        <begin position="25"/>
        <end position="41"/>
    </location>
</feature>